<evidence type="ECO:0000313" key="2">
    <source>
        <dbReference type="EMBL" id="NBG64948.1"/>
    </source>
</evidence>
<proteinExistence type="predicted"/>
<evidence type="ECO:0000313" key="3">
    <source>
        <dbReference type="Proteomes" id="UP000470771"/>
    </source>
</evidence>
<comment type="caution">
    <text evidence="2">The sequence shown here is derived from an EMBL/GenBank/DDBJ whole genome shotgun (WGS) entry which is preliminary data.</text>
</comment>
<keyword evidence="1" id="KW-0732">Signal</keyword>
<protein>
    <submittedName>
        <fullName evidence="2">DUF4154 domain-containing protein</fullName>
    </submittedName>
</protein>
<dbReference type="InterPro" id="IPR025293">
    <property type="entry name" value="YfiR/HmsC-like"/>
</dbReference>
<feature type="signal peptide" evidence="1">
    <location>
        <begin position="1"/>
        <end position="18"/>
    </location>
</feature>
<feature type="chain" id="PRO_5026742335" evidence="1">
    <location>
        <begin position="19"/>
        <end position="177"/>
    </location>
</feature>
<dbReference type="Pfam" id="PF13689">
    <property type="entry name" value="DUF4154"/>
    <property type="match status" value="1"/>
</dbReference>
<dbReference type="Proteomes" id="UP000470771">
    <property type="component" value="Unassembled WGS sequence"/>
</dbReference>
<dbReference type="RefSeq" id="WP_160631575.1">
    <property type="nucleotide sequence ID" value="NZ_WWNE01000003.1"/>
</dbReference>
<sequence>MRKYRFILLLFLSSMSFGFIESNPQVDTTSKIKAAFLYNFTKYIDWPAEYKSGNFVVGILGNKSSLYKALYDMSKTKKVASQEFEIQVYSSPSEISEKIHILYIPDDASSNLNGAVQKLKGKSTLIVTEAPGLTSQGSGINFVIVANRQKFELNKSNVEKHNLKVSKSLEDVALVVK</sequence>
<dbReference type="AlphaFoldDB" id="A0A6N9NEA3"/>
<accession>A0A6N9NEA3</accession>
<reference evidence="2 3" key="1">
    <citation type="submission" date="2019-12" db="EMBL/GenBank/DDBJ databases">
        <authorList>
            <person name="Zhao J."/>
        </authorList>
    </citation>
    <scope>NUCLEOTIDE SEQUENCE [LARGE SCALE GENOMIC DNA]</scope>
    <source>
        <strain evidence="2 3">S-15</strain>
    </source>
</reference>
<evidence type="ECO:0000256" key="1">
    <source>
        <dbReference type="SAM" id="SignalP"/>
    </source>
</evidence>
<name>A0A6N9NEA3_9FLAO</name>
<keyword evidence="3" id="KW-1185">Reference proteome</keyword>
<gene>
    <name evidence="2" type="ORF">GQN54_02385</name>
</gene>
<dbReference type="EMBL" id="WWNE01000003">
    <property type="protein sequence ID" value="NBG64948.1"/>
    <property type="molecule type" value="Genomic_DNA"/>
</dbReference>
<organism evidence="2 3">
    <name type="scientific">Acidiluteibacter ferrifornacis</name>
    <dbReference type="NCBI Taxonomy" id="2692424"/>
    <lineage>
        <taxon>Bacteria</taxon>
        <taxon>Pseudomonadati</taxon>
        <taxon>Bacteroidota</taxon>
        <taxon>Flavobacteriia</taxon>
        <taxon>Flavobacteriales</taxon>
        <taxon>Cryomorphaceae</taxon>
        <taxon>Acidiluteibacter</taxon>
    </lineage>
</organism>